<sequence length="86" mass="9628">MYLLELAFDGNPERLEHRPAHREVLAALKERGKVAMAGPYADESGALLIFDVDTEDEFEALVAADPYYRAPGVTIAAKREWNPVIR</sequence>
<gene>
    <name evidence="3" type="ORF">SAMN05421812_103538</name>
</gene>
<dbReference type="SUPFAM" id="SSF54909">
    <property type="entry name" value="Dimeric alpha+beta barrel"/>
    <property type="match status" value="1"/>
</dbReference>
<dbReference type="RefSeq" id="WP_089247118.1">
    <property type="nucleotide sequence ID" value="NZ_FZPH01000003.1"/>
</dbReference>
<protein>
    <recommendedName>
        <fullName evidence="2">YCII-related domain-containing protein</fullName>
    </recommendedName>
</protein>
<keyword evidence="4" id="KW-1185">Reference proteome</keyword>
<dbReference type="Gene3D" id="3.30.70.1060">
    <property type="entry name" value="Dimeric alpha+beta barrel"/>
    <property type="match status" value="1"/>
</dbReference>
<dbReference type="Pfam" id="PF03795">
    <property type="entry name" value="YCII"/>
    <property type="match status" value="1"/>
</dbReference>
<name>A0A239KIL8_9ACTN</name>
<dbReference type="Proteomes" id="UP000198362">
    <property type="component" value="Unassembled WGS sequence"/>
</dbReference>
<dbReference type="InterPro" id="IPR051807">
    <property type="entry name" value="Sec-metab_biosynth-assoc"/>
</dbReference>
<feature type="domain" description="YCII-related" evidence="2">
    <location>
        <begin position="12"/>
        <end position="75"/>
    </location>
</feature>
<comment type="similarity">
    <text evidence="1">Belongs to the YciI family.</text>
</comment>
<evidence type="ECO:0000259" key="2">
    <source>
        <dbReference type="Pfam" id="PF03795"/>
    </source>
</evidence>
<reference evidence="3 4" key="1">
    <citation type="submission" date="2017-06" db="EMBL/GenBank/DDBJ databases">
        <authorList>
            <person name="Kim H.J."/>
            <person name="Triplett B.A."/>
        </authorList>
    </citation>
    <scope>NUCLEOTIDE SEQUENCE [LARGE SCALE GENOMIC DNA]</scope>
    <source>
        <strain evidence="3 4">CGMCC 4.5593</strain>
    </source>
</reference>
<accession>A0A239KIL8</accession>
<dbReference type="PANTHER" id="PTHR33606:SF3">
    <property type="entry name" value="PROTEIN YCII"/>
    <property type="match status" value="1"/>
</dbReference>
<dbReference type="InterPro" id="IPR005545">
    <property type="entry name" value="YCII"/>
</dbReference>
<dbReference type="EMBL" id="FZPH01000003">
    <property type="protein sequence ID" value="SNT17449.1"/>
    <property type="molecule type" value="Genomic_DNA"/>
</dbReference>
<dbReference type="OrthoDB" id="8968203at2"/>
<proteinExistence type="inferred from homology"/>
<dbReference type="PANTHER" id="PTHR33606">
    <property type="entry name" value="PROTEIN YCII"/>
    <property type="match status" value="1"/>
</dbReference>
<dbReference type="InterPro" id="IPR011008">
    <property type="entry name" value="Dimeric_a/b-barrel"/>
</dbReference>
<evidence type="ECO:0000313" key="3">
    <source>
        <dbReference type="EMBL" id="SNT17449.1"/>
    </source>
</evidence>
<organism evidence="3 4">
    <name type="scientific">Asanoa hainanensis</name>
    <dbReference type="NCBI Taxonomy" id="560556"/>
    <lineage>
        <taxon>Bacteria</taxon>
        <taxon>Bacillati</taxon>
        <taxon>Actinomycetota</taxon>
        <taxon>Actinomycetes</taxon>
        <taxon>Micromonosporales</taxon>
        <taxon>Micromonosporaceae</taxon>
        <taxon>Asanoa</taxon>
    </lineage>
</organism>
<evidence type="ECO:0000256" key="1">
    <source>
        <dbReference type="ARBA" id="ARBA00007689"/>
    </source>
</evidence>
<dbReference type="AlphaFoldDB" id="A0A239KIL8"/>
<evidence type="ECO:0000313" key="4">
    <source>
        <dbReference type="Proteomes" id="UP000198362"/>
    </source>
</evidence>